<dbReference type="AlphaFoldDB" id="A0A0E9TEY1"/>
<organism evidence="1">
    <name type="scientific">Anguilla anguilla</name>
    <name type="common">European freshwater eel</name>
    <name type="synonym">Muraena anguilla</name>
    <dbReference type="NCBI Taxonomy" id="7936"/>
    <lineage>
        <taxon>Eukaryota</taxon>
        <taxon>Metazoa</taxon>
        <taxon>Chordata</taxon>
        <taxon>Craniata</taxon>
        <taxon>Vertebrata</taxon>
        <taxon>Euteleostomi</taxon>
        <taxon>Actinopterygii</taxon>
        <taxon>Neopterygii</taxon>
        <taxon>Teleostei</taxon>
        <taxon>Anguilliformes</taxon>
        <taxon>Anguillidae</taxon>
        <taxon>Anguilla</taxon>
    </lineage>
</organism>
<accession>A0A0E9TEY1</accession>
<evidence type="ECO:0000313" key="1">
    <source>
        <dbReference type="EMBL" id="JAH52166.1"/>
    </source>
</evidence>
<reference evidence="1" key="2">
    <citation type="journal article" date="2015" name="Fish Shellfish Immunol.">
        <title>Early steps in the European eel (Anguilla anguilla)-Vibrio vulnificus interaction in the gills: Role of the RtxA13 toxin.</title>
        <authorList>
            <person name="Callol A."/>
            <person name="Pajuelo D."/>
            <person name="Ebbesson L."/>
            <person name="Teles M."/>
            <person name="MacKenzie S."/>
            <person name="Amaro C."/>
        </authorList>
    </citation>
    <scope>NUCLEOTIDE SEQUENCE</scope>
</reference>
<proteinExistence type="predicted"/>
<name>A0A0E9TEY1_ANGAN</name>
<protein>
    <submittedName>
        <fullName evidence="1">Uncharacterized protein</fullName>
    </submittedName>
</protein>
<dbReference type="EMBL" id="GBXM01056411">
    <property type="protein sequence ID" value="JAH52166.1"/>
    <property type="molecule type" value="Transcribed_RNA"/>
</dbReference>
<sequence>MASACDLLMAVTGRWLFIGRAIGPLKILLLCSLQPFNSIQSPDGSFFEPIVFSI</sequence>
<reference evidence="1" key="1">
    <citation type="submission" date="2014-11" db="EMBL/GenBank/DDBJ databases">
        <authorList>
            <person name="Amaro Gonzalez C."/>
        </authorList>
    </citation>
    <scope>NUCLEOTIDE SEQUENCE</scope>
</reference>